<feature type="compositionally biased region" description="Low complexity" evidence="1">
    <location>
        <begin position="180"/>
        <end position="193"/>
    </location>
</feature>
<reference evidence="2" key="1">
    <citation type="submission" date="2021-02" db="EMBL/GenBank/DDBJ databases">
        <authorList>
            <person name="Dougan E. K."/>
            <person name="Rhodes N."/>
            <person name="Thang M."/>
            <person name="Chan C."/>
        </authorList>
    </citation>
    <scope>NUCLEOTIDE SEQUENCE</scope>
</reference>
<feature type="region of interest" description="Disordered" evidence="1">
    <location>
        <begin position="180"/>
        <end position="239"/>
    </location>
</feature>
<protein>
    <submittedName>
        <fullName evidence="2">Uncharacterized protein</fullName>
    </submittedName>
</protein>
<name>A0A812VLW8_SYMPI</name>
<accession>A0A812VLW8</accession>
<sequence length="251" mass="28437">MNAATEQPTKDAKDDVSAMLSDNKPDEPETKDERRKRLHRRNMRYYRSLSSPNCPKEIASLAAKCKGNSSQRSYLFENWLLCDGNWAKSSLLAKLKSRNRNSRRGLRKWMTRAEMQEKWGETITQCIIEAKESDEERAKSEIRNHPECPSNKVMIQYLCLHDDTEERLDEEELENVLEVSLGDSSEDSGSSSSPHDAKKKKKKAGTKKGKSPKKKPKAKGKAKAAQKKPKSTGEDAMCMPGASKYVYNCTC</sequence>
<proteinExistence type="predicted"/>
<dbReference type="Proteomes" id="UP000649617">
    <property type="component" value="Unassembled WGS sequence"/>
</dbReference>
<organism evidence="2 3">
    <name type="scientific">Symbiodinium pilosum</name>
    <name type="common">Dinoflagellate</name>
    <dbReference type="NCBI Taxonomy" id="2952"/>
    <lineage>
        <taxon>Eukaryota</taxon>
        <taxon>Sar</taxon>
        <taxon>Alveolata</taxon>
        <taxon>Dinophyceae</taxon>
        <taxon>Suessiales</taxon>
        <taxon>Symbiodiniaceae</taxon>
        <taxon>Symbiodinium</taxon>
    </lineage>
</organism>
<evidence type="ECO:0000313" key="2">
    <source>
        <dbReference type="EMBL" id="CAE7640337.1"/>
    </source>
</evidence>
<feature type="compositionally biased region" description="Basic residues" evidence="1">
    <location>
        <begin position="197"/>
        <end position="230"/>
    </location>
</feature>
<dbReference type="AlphaFoldDB" id="A0A812VLW8"/>
<dbReference type="OrthoDB" id="441367at2759"/>
<feature type="region of interest" description="Disordered" evidence="1">
    <location>
        <begin position="1"/>
        <end position="41"/>
    </location>
</feature>
<comment type="caution">
    <text evidence="2">The sequence shown here is derived from an EMBL/GenBank/DDBJ whole genome shotgun (WGS) entry which is preliminary data.</text>
</comment>
<keyword evidence="3" id="KW-1185">Reference proteome</keyword>
<feature type="compositionally biased region" description="Basic and acidic residues" evidence="1">
    <location>
        <begin position="23"/>
        <end position="35"/>
    </location>
</feature>
<dbReference type="EMBL" id="CAJNIZ010042846">
    <property type="protein sequence ID" value="CAE7640337.1"/>
    <property type="molecule type" value="Genomic_DNA"/>
</dbReference>
<evidence type="ECO:0000313" key="3">
    <source>
        <dbReference type="Proteomes" id="UP000649617"/>
    </source>
</evidence>
<gene>
    <name evidence="2" type="ORF">SPIL2461_LOCUS16944</name>
</gene>
<evidence type="ECO:0000256" key="1">
    <source>
        <dbReference type="SAM" id="MobiDB-lite"/>
    </source>
</evidence>